<keyword evidence="5" id="KW-1185">Reference proteome</keyword>
<evidence type="ECO:0000313" key="4">
    <source>
        <dbReference type="EMBL" id="MBA8887361.1"/>
    </source>
</evidence>
<dbReference type="PANTHER" id="PTHR12215">
    <property type="entry name" value="PHOSPHOPANTETHEINE TRANSFERASE"/>
    <property type="match status" value="1"/>
</dbReference>
<dbReference type="GO" id="GO:0005829">
    <property type="term" value="C:cytosol"/>
    <property type="evidence" value="ECO:0007669"/>
    <property type="project" value="TreeGrafter"/>
</dbReference>
<dbReference type="InterPro" id="IPR008278">
    <property type="entry name" value="4-PPantetheinyl_Trfase_dom"/>
</dbReference>
<dbReference type="AlphaFoldDB" id="A0A839F597"/>
<reference evidence="4 5" key="1">
    <citation type="submission" date="2020-07" db="EMBL/GenBank/DDBJ databases">
        <title>Genomic Encyclopedia of Type Strains, Phase IV (KMG-V): Genome sequencing to study the core and pangenomes of soil and plant-associated prokaryotes.</title>
        <authorList>
            <person name="Whitman W."/>
        </authorList>
    </citation>
    <scope>NUCLEOTIDE SEQUENCE [LARGE SCALE GENOMIC DNA]</scope>
    <source>
        <strain evidence="4 5">RH2WT43</strain>
    </source>
</reference>
<dbReference type="SUPFAM" id="SSF56214">
    <property type="entry name" value="4'-phosphopantetheinyl transferase"/>
    <property type="match status" value="2"/>
</dbReference>
<dbReference type="GO" id="GO:0019878">
    <property type="term" value="P:lysine biosynthetic process via aminoadipic acid"/>
    <property type="evidence" value="ECO:0007669"/>
    <property type="project" value="TreeGrafter"/>
</dbReference>
<dbReference type="Pfam" id="PF01648">
    <property type="entry name" value="ACPS"/>
    <property type="match status" value="1"/>
</dbReference>
<dbReference type="EC" id="2.7.8.-" evidence="4"/>
<gene>
    <name evidence="4" type="ORF">FHW12_001575</name>
</gene>
<dbReference type="EMBL" id="JACGXL010000002">
    <property type="protein sequence ID" value="MBA8887361.1"/>
    <property type="molecule type" value="Genomic_DNA"/>
</dbReference>
<dbReference type="GO" id="GO:0000287">
    <property type="term" value="F:magnesium ion binding"/>
    <property type="evidence" value="ECO:0007669"/>
    <property type="project" value="InterPro"/>
</dbReference>
<evidence type="ECO:0000256" key="2">
    <source>
        <dbReference type="ARBA" id="ARBA00022679"/>
    </source>
</evidence>
<evidence type="ECO:0000256" key="1">
    <source>
        <dbReference type="ARBA" id="ARBA00010990"/>
    </source>
</evidence>
<proteinExistence type="inferred from homology"/>
<dbReference type="PANTHER" id="PTHR12215:SF10">
    <property type="entry name" value="L-AMINOADIPATE-SEMIALDEHYDE DEHYDROGENASE-PHOSPHOPANTETHEINYL TRANSFERASE"/>
    <property type="match status" value="1"/>
</dbReference>
<dbReference type="Gene3D" id="3.90.470.20">
    <property type="entry name" value="4'-phosphopantetheinyl transferase domain"/>
    <property type="match status" value="2"/>
</dbReference>
<dbReference type="GO" id="GO:0008897">
    <property type="term" value="F:holo-[acyl-carrier-protein] synthase activity"/>
    <property type="evidence" value="ECO:0007669"/>
    <property type="project" value="InterPro"/>
</dbReference>
<name>A0A839F597_9GAMM</name>
<comment type="similarity">
    <text evidence="1">Belongs to the P-Pant transferase superfamily. Gsp/Sfp/HetI/AcpT family.</text>
</comment>
<evidence type="ECO:0000313" key="5">
    <source>
        <dbReference type="Proteomes" id="UP000550401"/>
    </source>
</evidence>
<evidence type="ECO:0000259" key="3">
    <source>
        <dbReference type="Pfam" id="PF01648"/>
    </source>
</evidence>
<organism evidence="4 5">
    <name type="scientific">Dokdonella fugitiva</name>
    <dbReference type="NCBI Taxonomy" id="328517"/>
    <lineage>
        <taxon>Bacteria</taxon>
        <taxon>Pseudomonadati</taxon>
        <taxon>Pseudomonadota</taxon>
        <taxon>Gammaproteobacteria</taxon>
        <taxon>Lysobacterales</taxon>
        <taxon>Rhodanobacteraceae</taxon>
        <taxon>Dokdonella</taxon>
    </lineage>
</organism>
<sequence>MRSTDADAFLPLPAPPLLDREAIHVWIHDTGETRPRAVRDAARATLDRLLGGYAGDDRAPVIETGAHGKPFAPALPWLDFNLSHAGPYVAIAFARGQPLGIDIEPLDRRVAVDGVAARFFGAAETAALDRIEPGARQPAFLRLWTHKEAVLKALGDGLGFGLDRIEFDLADDGHVARLGRLAAEAGHPSDWQLRPFEPVPGVVGCLAWRGAPRVVQPLRLVS</sequence>
<dbReference type="InterPro" id="IPR037143">
    <property type="entry name" value="4-PPantetheinyl_Trfase_dom_sf"/>
</dbReference>
<comment type="caution">
    <text evidence="4">The sequence shown here is derived from an EMBL/GenBank/DDBJ whole genome shotgun (WGS) entry which is preliminary data.</text>
</comment>
<protein>
    <submittedName>
        <fullName evidence="4">4'-phosphopantetheinyl transferase</fullName>
        <ecNumber evidence="4">2.7.8.-</ecNumber>
    </submittedName>
</protein>
<keyword evidence="2 4" id="KW-0808">Transferase</keyword>
<dbReference type="InterPro" id="IPR050559">
    <property type="entry name" value="P-Pant_transferase_sf"/>
</dbReference>
<accession>A0A839F597</accession>
<dbReference type="RefSeq" id="WP_182530440.1">
    <property type="nucleotide sequence ID" value="NZ_JACGXL010000002.1"/>
</dbReference>
<feature type="domain" description="4'-phosphopantetheinyl transferase" evidence="3">
    <location>
        <begin position="98"/>
        <end position="178"/>
    </location>
</feature>
<dbReference type="Proteomes" id="UP000550401">
    <property type="component" value="Unassembled WGS sequence"/>
</dbReference>